<dbReference type="AlphaFoldDB" id="A0AAV7R5H9"/>
<keyword evidence="1" id="KW-1133">Transmembrane helix</keyword>
<keyword evidence="1" id="KW-0472">Membrane</keyword>
<accession>A0AAV7R5H9</accession>
<dbReference type="EMBL" id="JANPWB010000009">
    <property type="protein sequence ID" value="KAJ1147127.1"/>
    <property type="molecule type" value="Genomic_DNA"/>
</dbReference>
<proteinExistence type="predicted"/>
<name>A0AAV7R5H9_PLEWA</name>
<feature type="transmembrane region" description="Helical" evidence="1">
    <location>
        <begin position="105"/>
        <end position="127"/>
    </location>
</feature>
<comment type="caution">
    <text evidence="2">The sequence shown here is derived from an EMBL/GenBank/DDBJ whole genome shotgun (WGS) entry which is preliminary data.</text>
</comment>
<feature type="transmembrane region" description="Helical" evidence="1">
    <location>
        <begin position="66"/>
        <end position="99"/>
    </location>
</feature>
<organism evidence="2 3">
    <name type="scientific">Pleurodeles waltl</name>
    <name type="common">Iberian ribbed newt</name>
    <dbReference type="NCBI Taxonomy" id="8319"/>
    <lineage>
        <taxon>Eukaryota</taxon>
        <taxon>Metazoa</taxon>
        <taxon>Chordata</taxon>
        <taxon>Craniata</taxon>
        <taxon>Vertebrata</taxon>
        <taxon>Euteleostomi</taxon>
        <taxon>Amphibia</taxon>
        <taxon>Batrachia</taxon>
        <taxon>Caudata</taxon>
        <taxon>Salamandroidea</taxon>
        <taxon>Salamandridae</taxon>
        <taxon>Pleurodelinae</taxon>
        <taxon>Pleurodeles</taxon>
    </lineage>
</organism>
<gene>
    <name evidence="2" type="ORF">NDU88_000014</name>
</gene>
<reference evidence="2" key="1">
    <citation type="journal article" date="2022" name="bioRxiv">
        <title>Sequencing and chromosome-scale assembly of the giantPleurodeles waltlgenome.</title>
        <authorList>
            <person name="Brown T."/>
            <person name="Elewa A."/>
            <person name="Iarovenko S."/>
            <person name="Subramanian E."/>
            <person name="Araus A.J."/>
            <person name="Petzold A."/>
            <person name="Susuki M."/>
            <person name="Suzuki K.-i.T."/>
            <person name="Hayashi T."/>
            <person name="Toyoda A."/>
            <person name="Oliveira C."/>
            <person name="Osipova E."/>
            <person name="Leigh N.D."/>
            <person name="Simon A."/>
            <person name="Yun M.H."/>
        </authorList>
    </citation>
    <scope>NUCLEOTIDE SEQUENCE</scope>
    <source>
        <strain evidence="2">20211129_DDA</strain>
        <tissue evidence="2">Liver</tissue>
    </source>
</reference>
<dbReference type="Proteomes" id="UP001066276">
    <property type="component" value="Chromosome 5"/>
</dbReference>
<evidence type="ECO:0000313" key="3">
    <source>
        <dbReference type="Proteomes" id="UP001066276"/>
    </source>
</evidence>
<evidence type="ECO:0000313" key="2">
    <source>
        <dbReference type="EMBL" id="KAJ1147127.1"/>
    </source>
</evidence>
<evidence type="ECO:0000256" key="1">
    <source>
        <dbReference type="SAM" id="Phobius"/>
    </source>
</evidence>
<keyword evidence="1" id="KW-0812">Transmembrane</keyword>
<keyword evidence="3" id="KW-1185">Reference proteome</keyword>
<sequence>MDRWRALLPCKRLITGLTFAEGPHQCLVPALTEGLHVAGPLSHPVVASPDQGPCLHPVDLSWKQCLLFFADVILAVLVLVADVALVVLVLVADVILTMLVLVTDGILVVLVLVADVILVVLIIVTVIF</sequence>
<protein>
    <submittedName>
        <fullName evidence="2">Uncharacterized protein</fullName>
    </submittedName>
</protein>